<keyword evidence="2" id="KW-1185">Reference proteome</keyword>
<gene>
    <name evidence="1" type="ORF">BU25DRAFT_433714</name>
</gene>
<proteinExistence type="predicted"/>
<reference evidence="1" key="1">
    <citation type="journal article" date="2020" name="Stud. Mycol.">
        <title>101 Dothideomycetes genomes: a test case for predicting lifestyles and emergence of pathogens.</title>
        <authorList>
            <person name="Haridas S."/>
            <person name="Albert R."/>
            <person name="Binder M."/>
            <person name="Bloem J."/>
            <person name="Labutti K."/>
            <person name="Salamov A."/>
            <person name="Andreopoulos B."/>
            <person name="Baker S."/>
            <person name="Barry K."/>
            <person name="Bills G."/>
            <person name="Bluhm B."/>
            <person name="Cannon C."/>
            <person name="Castanera R."/>
            <person name="Culley D."/>
            <person name="Daum C."/>
            <person name="Ezra D."/>
            <person name="Gonzalez J."/>
            <person name="Henrissat B."/>
            <person name="Kuo A."/>
            <person name="Liang C."/>
            <person name="Lipzen A."/>
            <person name="Lutzoni F."/>
            <person name="Magnuson J."/>
            <person name="Mondo S."/>
            <person name="Nolan M."/>
            <person name="Ohm R."/>
            <person name="Pangilinan J."/>
            <person name="Park H.-J."/>
            <person name="Ramirez L."/>
            <person name="Alfaro M."/>
            <person name="Sun H."/>
            <person name="Tritt A."/>
            <person name="Yoshinaga Y."/>
            <person name="Zwiers L.-H."/>
            <person name="Turgeon B."/>
            <person name="Goodwin S."/>
            <person name="Spatafora J."/>
            <person name="Crous P."/>
            <person name="Grigoriev I."/>
        </authorList>
    </citation>
    <scope>NUCLEOTIDE SEQUENCE</scope>
    <source>
        <strain evidence="1">CBS 525.71</strain>
    </source>
</reference>
<evidence type="ECO:0000313" key="1">
    <source>
        <dbReference type="EMBL" id="KAF2624216.1"/>
    </source>
</evidence>
<name>A0ACB6RQA1_9PLEO</name>
<accession>A0ACB6RQA1</accession>
<organism evidence="1 2">
    <name type="scientific">Macroventuria anomochaeta</name>
    <dbReference type="NCBI Taxonomy" id="301207"/>
    <lineage>
        <taxon>Eukaryota</taxon>
        <taxon>Fungi</taxon>
        <taxon>Dikarya</taxon>
        <taxon>Ascomycota</taxon>
        <taxon>Pezizomycotina</taxon>
        <taxon>Dothideomycetes</taxon>
        <taxon>Pleosporomycetidae</taxon>
        <taxon>Pleosporales</taxon>
        <taxon>Pleosporineae</taxon>
        <taxon>Didymellaceae</taxon>
        <taxon>Macroventuria</taxon>
    </lineage>
</organism>
<protein>
    <submittedName>
        <fullName evidence="1">FAD binding domain protein</fullName>
    </submittedName>
</protein>
<dbReference type="EMBL" id="MU006732">
    <property type="protein sequence ID" value="KAF2624216.1"/>
    <property type="molecule type" value="Genomic_DNA"/>
</dbReference>
<comment type="caution">
    <text evidence="1">The sequence shown here is derived from an EMBL/GenBank/DDBJ whole genome shotgun (WGS) entry which is preliminary data.</text>
</comment>
<sequence>MRVSLPVLALAAYFNVTEVLLNDGVNVSVLPELSGLVERSGLNGCTTAYDSLKAIFGSNVVIEGSTGYVKFSSAYWSAQQEAVSPHCIFYPTKALDVSTLVLLSRLTECPFAAKSGGHAAVAGASNIESGITLSADKKAVDVQPGNVWHDVYSGLEEDNFGVVGGHVRSAIGVGGLMLGWACDNVDSFEVVTASGLIVTATPTSYSDLFWALCGGGNNFGLVTNFKLRTLPLGKMWGGVRVLLESQSPAAIDAFINLGKNPAHDTKAAQILSFVVQGGTKIASAQLEYAEPKANASIFAEWNAITPAVDNIGNHTLFELTEMLSAANPYGERQSYWAQTYKLDKDLLNYILDVFYEEGDKIFDVANLLNSLSLQVITLPQMRNMQQNGGNTLDLDLTQGPLLLINPAPDAAHDDRVSQIFNTLIQRTVVEAKKRGLASQYVYMNYASKYQDVIAGYGEGNKARLQSIARMYDTKEVFQKLQRGYFKLDRAPATLG</sequence>
<evidence type="ECO:0000313" key="2">
    <source>
        <dbReference type="Proteomes" id="UP000799754"/>
    </source>
</evidence>
<dbReference type="Proteomes" id="UP000799754">
    <property type="component" value="Unassembled WGS sequence"/>
</dbReference>